<reference evidence="1 2" key="1">
    <citation type="submission" date="2019-03" db="EMBL/GenBank/DDBJ databases">
        <title>Genomic Encyclopedia of Type Strains, Phase IV (KMG-V): Genome sequencing to study the core and pangenomes of soil and plant-associated prokaryotes.</title>
        <authorList>
            <person name="Whitman W."/>
        </authorList>
    </citation>
    <scope>NUCLEOTIDE SEQUENCE [LARGE SCALE GENOMIC DNA]</scope>
    <source>
        <strain evidence="1 2">FB403</strain>
    </source>
</reference>
<protein>
    <recommendedName>
        <fullName evidence="3">ATP phosphoribosyltransferase regulatory subunit</fullName>
    </recommendedName>
</protein>
<dbReference type="AlphaFoldDB" id="A0AAX2QPS0"/>
<evidence type="ECO:0000313" key="1">
    <source>
        <dbReference type="EMBL" id="TCU27072.1"/>
    </source>
</evidence>
<evidence type="ECO:0000313" key="2">
    <source>
        <dbReference type="Proteomes" id="UP000295021"/>
    </source>
</evidence>
<accession>A0AAX2QPS0</accession>
<name>A0AAX2QPS0_9HYPH</name>
<dbReference type="EMBL" id="SMBI01000003">
    <property type="protein sequence ID" value="TCU27072.1"/>
    <property type="molecule type" value="Genomic_DNA"/>
</dbReference>
<gene>
    <name evidence="1" type="ORF">EV131_103102</name>
</gene>
<proteinExistence type="predicted"/>
<sequence length="79" mass="8965">MRWSITSERRSRLTHGLAAAGLVEFVPPLLEINKVLRDMTDEISRADSLYSDEVITGTMRLIKTSEALLENRVIVQTIH</sequence>
<comment type="caution">
    <text evidence="1">The sequence shown here is derived from an EMBL/GenBank/DDBJ whole genome shotgun (WGS) entry which is preliminary data.</text>
</comment>
<dbReference type="Proteomes" id="UP000295021">
    <property type="component" value="Unassembled WGS sequence"/>
</dbReference>
<organism evidence="1 2">
    <name type="scientific">Rhizobium laguerreae</name>
    <dbReference type="NCBI Taxonomy" id="1076926"/>
    <lineage>
        <taxon>Bacteria</taxon>
        <taxon>Pseudomonadati</taxon>
        <taxon>Pseudomonadota</taxon>
        <taxon>Alphaproteobacteria</taxon>
        <taxon>Hyphomicrobiales</taxon>
        <taxon>Rhizobiaceae</taxon>
        <taxon>Rhizobium/Agrobacterium group</taxon>
        <taxon>Rhizobium</taxon>
    </lineage>
</organism>
<evidence type="ECO:0008006" key="3">
    <source>
        <dbReference type="Google" id="ProtNLM"/>
    </source>
</evidence>